<sequence>MNSPASPVPRGRGRGRQKEMSSSERVNQWVNQREAKRLNKERWANRGSGDDSYTGNESDIQRSANQETAELDIGSDRSVAKKQNVRLYVPPSLRAKKESESVRDLLDSGVDSATSMMTQNQDTFENSGTANRGEAG</sequence>
<feature type="compositionally biased region" description="Basic and acidic residues" evidence="1">
    <location>
        <begin position="33"/>
        <end position="44"/>
    </location>
</feature>
<feature type="region of interest" description="Disordered" evidence="1">
    <location>
        <begin position="1"/>
        <end position="78"/>
    </location>
</feature>
<dbReference type="EMBL" id="HACG01023963">
    <property type="protein sequence ID" value="CEK70828.1"/>
    <property type="molecule type" value="Transcribed_RNA"/>
</dbReference>
<reference evidence="2" key="1">
    <citation type="submission" date="2014-12" db="EMBL/GenBank/DDBJ databases">
        <title>Insight into the proteome of Arion vulgaris.</title>
        <authorList>
            <person name="Aradska J."/>
            <person name="Bulat T."/>
            <person name="Smidak R."/>
            <person name="Sarate P."/>
            <person name="Gangsoo J."/>
            <person name="Sialana F."/>
            <person name="Bilban M."/>
            <person name="Lubec G."/>
        </authorList>
    </citation>
    <scope>NUCLEOTIDE SEQUENCE</scope>
    <source>
        <tissue evidence="2">Skin</tissue>
    </source>
</reference>
<protein>
    <submittedName>
        <fullName evidence="2">Uncharacterized protein</fullName>
    </submittedName>
</protein>
<evidence type="ECO:0000313" key="2">
    <source>
        <dbReference type="EMBL" id="CEK70828.1"/>
    </source>
</evidence>
<gene>
    <name evidence="2" type="primary">ORF75798</name>
</gene>
<dbReference type="AlphaFoldDB" id="A0A0B6ZQH5"/>
<proteinExistence type="predicted"/>
<accession>A0A0B6ZQH5</accession>
<feature type="non-terminal residue" evidence="2">
    <location>
        <position position="136"/>
    </location>
</feature>
<feature type="region of interest" description="Disordered" evidence="1">
    <location>
        <begin position="107"/>
        <end position="136"/>
    </location>
</feature>
<evidence type="ECO:0000256" key="1">
    <source>
        <dbReference type="SAM" id="MobiDB-lite"/>
    </source>
</evidence>
<name>A0A0B6ZQH5_9EUPU</name>
<feature type="compositionally biased region" description="Polar residues" evidence="1">
    <location>
        <begin position="111"/>
        <end position="130"/>
    </location>
</feature>
<feature type="compositionally biased region" description="Polar residues" evidence="1">
    <location>
        <begin position="51"/>
        <end position="68"/>
    </location>
</feature>
<organism evidence="2">
    <name type="scientific">Arion vulgaris</name>
    <dbReference type="NCBI Taxonomy" id="1028688"/>
    <lineage>
        <taxon>Eukaryota</taxon>
        <taxon>Metazoa</taxon>
        <taxon>Spiralia</taxon>
        <taxon>Lophotrochozoa</taxon>
        <taxon>Mollusca</taxon>
        <taxon>Gastropoda</taxon>
        <taxon>Heterobranchia</taxon>
        <taxon>Euthyneura</taxon>
        <taxon>Panpulmonata</taxon>
        <taxon>Eupulmonata</taxon>
        <taxon>Stylommatophora</taxon>
        <taxon>Helicina</taxon>
        <taxon>Arionoidea</taxon>
        <taxon>Arionidae</taxon>
        <taxon>Arion</taxon>
    </lineage>
</organism>